<dbReference type="AlphaFoldDB" id="A0A3M8AWD3"/>
<sequence>MFPVKQAVHFVLQLYPCGLGALGRNQPLPNVVRAGNRMVRDGISCQIPFVFDFVHDVGKNRLRVNQLIGGKVVALLCVFPDDEPTEKERDHYRQLPV</sequence>
<protein>
    <submittedName>
        <fullName evidence="1">Uncharacterized protein</fullName>
    </submittedName>
</protein>
<dbReference type="Proteomes" id="UP000276178">
    <property type="component" value="Unassembled WGS sequence"/>
</dbReference>
<evidence type="ECO:0000313" key="1">
    <source>
        <dbReference type="EMBL" id="RNB55390.1"/>
    </source>
</evidence>
<name>A0A3M8AWD3_9BACL</name>
<evidence type="ECO:0000313" key="2">
    <source>
        <dbReference type="Proteomes" id="UP000276178"/>
    </source>
</evidence>
<comment type="caution">
    <text evidence="1">The sequence shown here is derived from an EMBL/GenBank/DDBJ whole genome shotgun (WGS) entry which is preliminary data.</text>
</comment>
<dbReference type="EMBL" id="RHHN01000035">
    <property type="protein sequence ID" value="RNB55390.1"/>
    <property type="molecule type" value="Genomic_DNA"/>
</dbReference>
<accession>A0A3M8AWD3</accession>
<gene>
    <name evidence="1" type="ORF">EB820_11690</name>
</gene>
<reference evidence="1 2" key="1">
    <citation type="submission" date="2018-10" db="EMBL/GenBank/DDBJ databases">
        <title>Phylogenomics of Brevibacillus.</title>
        <authorList>
            <person name="Dunlap C."/>
        </authorList>
    </citation>
    <scope>NUCLEOTIDE SEQUENCE [LARGE SCALE GENOMIC DNA]</scope>
    <source>
        <strain evidence="1 2">NRRL NRS 1219</strain>
    </source>
</reference>
<organism evidence="1 2">
    <name type="scientific">Brevibacillus agri</name>
    <dbReference type="NCBI Taxonomy" id="51101"/>
    <lineage>
        <taxon>Bacteria</taxon>
        <taxon>Bacillati</taxon>
        <taxon>Bacillota</taxon>
        <taxon>Bacilli</taxon>
        <taxon>Bacillales</taxon>
        <taxon>Paenibacillaceae</taxon>
        <taxon>Brevibacillus</taxon>
    </lineage>
</organism>
<proteinExistence type="predicted"/>